<dbReference type="Pfam" id="PF07963">
    <property type="entry name" value="N_methyl"/>
    <property type="match status" value="1"/>
</dbReference>
<sequence>MKKQMQKGFTLIELMIVVAIIGILASVAIPAYQDYTKDAADNACMAEASAYAKKSFADIQLGKTPAAPVNKACTSIGSAAAMTATTLAAIAATPKSPGTSSISCDLAAGATCTKTAAVTP</sequence>
<dbReference type="RefSeq" id="WP_306388376.1">
    <property type="nucleotide sequence ID" value="NZ_JAVCAP010000002.1"/>
</dbReference>
<keyword evidence="3" id="KW-0472">Membrane</keyword>
<reference evidence="5" key="1">
    <citation type="journal article" date="2019" name="Int. J. Syst. Evol. Microbiol.">
        <title>The Global Catalogue of Microorganisms (GCM) 10K type strain sequencing project: providing services to taxonomists for standard genome sequencing and annotation.</title>
        <authorList>
            <consortium name="The Broad Institute Genomics Platform"/>
            <consortium name="The Broad Institute Genome Sequencing Center for Infectious Disease"/>
            <person name="Wu L."/>
            <person name="Ma J."/>
        </authorList>
    </citation>
    <scope>NUCLEOTIDE SEQUENCE [LARGE SCALE GENOMIC DNA]</scope>
    <source>
        <strain evidence="5">VKM B-3159</strain>
    </source>
</reference>
<dbReference type="InterPro" id="IPR012902">
    <property type="entry name" value="N_methyl_site"/>
</dbReference>
<keyword evidence="3" id="KW-0812">Transmembrane</keyword>
<protein>
    <submittedName>
        <fullName evidence="4">Prepilin-type N-terminal cleavage/methylation domain-containing protein</fullName>
    </submittedName>
</protein>
<evidence type="ECO:0000256" key="1">
    <source>
        <dbReference type="ARBA" id="ARBA00005233"/>
    </source>
</evidence>
<dbReference type="PANTHER" id="PTHR30093">
    <property type="entry name" value="GENERAL SECRETION PATHWAY PROTEIN G"/>
    <property type="match status" value="1"/>
</dbReference>
<dbReference type="Gene3D" id="3.30.700.10">
    <property type="entry name" value="Glycoprotein, Type 4 Pilin"/>
    <property type="match status" value="1"/>
</dbReference>
<proteinExistence type="inferred from homology"/>
<dbReference type="Proteomes" id="UP001225906">
    <property type="component" value="Unassembled WGS sequence"/>
</dbReference>
<feature type="transmembrane region" description="Helical" evidence="3">
    <location>
        <begin position="12"/>
        <end position="32"/>
    </location>
</feature>
<organism evidence="4 5">
    <name type="scientific">Methylophilus aquaticus</name>
    <dbReference type="NCBI Taxonomy" id="1971610"/>
    <lineage>
        <taxon>Bacteria</taxon>
        <taxon>Pseudomonadati</taxon>
        <taxon>Pseudomonadota</taxon>
        <taxon>Betaproteobacteria</taxon>
        <taxon>Nitrosomonadales</taxon>
        <taxon>Methylophilaceae</taxon>
        <taxon>Methylophilus</taxon>
    </lineage>
</organism>
<accession>A0ABT9JQ41</accession>
<evidence type="ECO:0000256" key="2">
    <source>
        <dbReference type="ARBA" id="ARBA00022481"/>
    </source>
</evidence>
<keyword evidence="3" id="KW-1133">Transmembrane helix</keyword>
<evidence type="ECO:0000313" key="4">
    <source>
        <dbReference type="EMBL" id="MDP8566673.1"/>
    </source>
</evidence>
<dbReference type="EMBL" id="JAVCAP010000002">
    <property type="protein sequence ID" value="MDP8566673.1"/>
    <property type="molecule type" value="Genomic_DNA"/>
</dbReference>
<evidence type="ECO:0000256" key="3">
    <source>
        <dbReference type="SAM" id="Phobius"/>
    </source>
</evidence>
<keyword evidence="2" id="KW-0488">Methylation</keyword>
<comment type="similarity">
    <text evidence="1">Belongs to the N-Me-Phe pilin family.</text>
</comment>
<dbReference type="PANTHER" id="PTHR30093:SF34">
    <property type="entry name" value="PREPILIN PEPTIDASE-DEPENDENT PROTEIN D"/>
    <property type="match status" value="1"/>
</dbReference>
<dbReference type="PROSITE" id="PS00409">
    <property type="entry name" value="PROKAR_NTER_METHYL"/>
    <property type="match status" value="1"/>
</dbReference>
<gene>
    <name evidence="4" type="ORF">Q9291_02310</name>
</gene>
<keyword evidence="5" id="KW-1185">Reference proteome</keyword>
<comment type="caution">
    <text evidence="4">The sequence shown here is derived from an EMBL/GenBank/DDBJ whole genome shotgun (WGS) entry which is preliminary data.</text>
</comment>
<name>A0ABT9JQ41_9PROT</name>
<dbReference type="SUPFAM" id="SSF54523">
    <property type="entry name" value="Pili subunits"/>
    <property type="match status" value="1"/>
</dbReference>
<evidence type="ECO:0000313" key="5">
    <source>
        <dbReference type="Proteomes" id="UP001225906"/>
    </source>
</evidence>
<dbReference type="InterPro" id="IPR045584">
    <property type="entry name" value="Pilin-like"/>
</dbReference>
<dbReference type="NCBIfam" id="TIGR02532">
    <property type="entry name" value="IV_pilin_GFxxxE"/>
    <property type="match status" value="1"/>
</dbReference>